<sequence>MDWSRWCLGFYERKSIYYASLKCRRGEGAIKRSSVGNYARNTGASNVYITPPLNADEVRERLNAVVLEITPEILERVIERKPSSKSIFITFLEIPQKDSDDDDSVESDVEEVHEKTNELKTITTTKINEIPLTVAQKKLSCSQQNFFKMLDEKIESGKDYDDSNSPEMAENTRLTSLLKDWETASAGSRSLEGTPKKNTFHTANGKLNIAATANSTKGMEKRIYSRQNTTPIPQSVIHQSYGVTPMSTRECSLTYIQTSNPQLPSSSTYQPQNFVDYSYQAFSPLCATQLVNNSSPPLVRSNDNQRLCSIRASKQNSIPYDNNNSRLFNHPRPPVRKPYVNGDLIQQQIQIEQVQYRQAKELAHFRLMKEQQLIQQQQLQLQHNQVLMRNYQSSIHIPIAVAQSYKETLNKTQIER</sequence>
<accession>A0AAW1IBK4</accession>
<evidence type="ECO:0000313" key="1">
    <source>
        <dbReference type="EMBL" id="KAK9686438.1"/>
    </source>
</evidence>
<proteinExistence type="predicted"/>
<reference evidence="1 2" key="1">
    <citation type="journal article" date="2024" name="BMC Genomics">
        <title>De novo assembly and annotation of Popillia japonica's genome with initial clues to its potential as an invasive pest.</title>
        <authorList>
            <person name="Cucini C."/>
            <person name="Boschi S."/>
            <person name="Funari R."/>
            <person name="Cardaioli E."/>
            <person name="Iannotti N."/>
            <person name="Marturano G."/>
            <person name="Paoli F."/>
            <person name="Bruttini M."/>
            <person name="Carapelli A."/>
            <person name="Frati F."/>
            <person name="Nardi F."/>
        </authorList>
    </citation>
    <scope>NUCLEOTIDE SEQUENCE [LARGE SCALE GENOMIC DNA]</scope>
    <source>
        <strain evidence="1">DMR45628</strain>
    </source>
</reference>
<keyword evidence="2" id="KW-1185">Reference proteome</keyword>
<dbReference type="Proteomes" id="UP001458880">
    <property type="component" value="Unassembled WGS sequence"/>
</dbReference>
<dbReference type="AlphaFoldDB" id="A0AAW1IBK4"/>
<comment type="caution">
    <text evidence="1">The sequence shown here is derived from an EMBL/GenBank/DDBJ whole genome shotgun (WGS) entry which is preliminary data.</text>
</comment>
<gene>
    <name evidence="1" type="ORF">QE152_g37183</name>
</gene>
<protein>
    <submittedName>
        <fullName evidence="1">Uncharacterized protein</fullName>
    </submittedName>
</protein>
<organism evidence="1 2">
    <name type="scientific">Popillia japonica</name>
    <name type="common">Japanese beetle</name>
    <dbReference type="NCBI Taxonomy" id="7064"/>
    <lineage>
        <taxon>Eukaryota</taxon>
        <taxon>Metazoa</taxon>
        <taxon>Ecdysozoa</taxon>
        <taxon>Arthropoda</taxon>
        <taxon>Hexapoda</taxon>
        <taxon>Insecta</taxon>
        <taxon>Pterygota</taxon>
        <taxon>Neoptera</taxon>
        <taxon>Endopterygota</taxon>
        <taxon>Coleoptera</taxon>
        <taxon>Polyphaga</taxon>
        <taxon>Scarabaeiformia</taxon>
        <taxon>Scarabaeidae</taxon>
        <taxon>Rutelinae</taxon>
        <taxon>Popillia</taxon>
    </lineage>
</organism>
<evidence type="ECO:0000313" key="2">
    <source>
        <dbReference type="Proteomes" id="UP001458880"/>
    </source>
</evidence>
<dbReference type="EMBL" id="JASPKY010000705">
    <property type="protein sequence ID" value="KAK9686438.1"/>
    <property type="molecule type" value="Genomic_DNA"/>
</dbReference>
<name>A0AAW1IBK4_POPJA</name>
<dbReference type="InterPro" id="IPR027967">
    <property type="entry name" value="DUF4612"/>
</dbReference>
<dbReference type="Pfam" id="PF15389">
    <property type="entry name" value="DUF4612"/>
    <property type="match status" value="1"/>
</dbReference>